<protein>
    <submittedName>
        <fullName evidence="1">Uncharacterized protein</fullName>
    </submittedName>
</protein>
<keyword evidence="2" id="KW-1185">Reference proteome</keyword>
<sequence length="148" mass="17051">MSFMKIALLSSFNADLLSRWLARFLQEESHLQTTFYVSGYGQYQQAILDPESEFYRSQPEIVILLLDCQDVYSDLIQQPLDYPLELRRARVERELESLWHAIDLIGKRLPDSILLLNTLVAPLSPPSAFSNITPFTLYVVLSLNIMPD</sequence>
<dbReference type="EMBL" id="BNJG01000002">
    <property type="protein sequence ID" value="GHO56599.1"/>
    <property type="molecule type" value="Genomic_DNA"/>
</dbReference>
<organism evidence="1 2">
    <name type="scientific">Ktedonobacter robiniae</name>
    <dbReference type="NCBI Taxonomy" id="2778365"/>
    <lineage>
        <taxon>Bacteria</taxon>
        <taxon>Bacillati</taxon>
        <taxon>Chloroflexota</taxon>
        <taxon>Ktedonobacteria</taxon>
        <taxon>Ktedonobacterales</taxon>
        <taxon>Ktedonobacteraceae</taxon>
        <taxon>Ktedonobacter</taxon>
    </lineage>
</organism>
<gene>
    <name evidence="1" type="ORF">KSB_50740</name>
</gene>
<reference evidence="1 2" key="1">
    <citation type="journal article" date="2021" name="Int. J. Syst. Evol. Microbiol.">
        <title>Reticulibacter mediterranei gen. nov., sp. nov., within the new family Reticulibacteraceae fam. nov., and Ktedonospora formicarum gen. nov., sp. nov., Ktedonobacter robiniae sp. nov., Dictyobacter formicarum sp. nov. and Dictyobacter arantiisoli sp. nov., belonging to the class Ktedonobacteria.</title>
        <authorList>
            <person name="Yabe S."/>
            <person name="Zheng Y."/>
            <person name="Wang C.M."/>
            <person name="Sakai Y."/>
            <person name="Abe K."/>
            <person name="Yokota A."/>
            <person name="Donadio S."/>
            <person name="Cavaletti L."/>
            <person name="Monciardini P."/>
        </authorList>
    </citation>
    <scope>NUCLEOTIDE SEQUENCE [LARGE SCALE GENOMIC DNA]</scope>
    <source>
        <strain evidence="1 2">SOSP1-30</strain>
    </source>
</reference>
<evidence type="ECO:0000313" key="1">
    <source>
        <dbReference type="EMBL" id="GHO56599.1"/>
    </source>
</evidence>
<dbReference type="Gene3D" id="3.40.50.1110">
    <property type="entry name" value="SGNH hydrolase"/>
    <property type="match status" value="1"/>
</dbReference>
<evidence type="ECO:0000313" key="2">
    <source>
        <dbReference type="Proteomes" id="UP000654345"/>
    </source>
</evidence>
<accession>A0ABQ3UUR8</accession>
<dbReference type="InterPro" id="IPR036514">
    <property type="entry name" value="SGNH_hydro_sf"/>
</dbReference>
<dbReference type="Proteomes" id="UP000654345">
    <property type="component" value="Unassembled WGS sequence"/>
</dbReference>
<proteinExistence type="predicted"/>
<name>A0ABQ3UUR8_9CHLR</name>
<comment type="caution">
    <text evidence="1">The sequence shown here is derived from an EMBL/GenBank/DDBJ whole genome shotgun (WGS) entry which is preliminary data.</text>
</comment>